<dbReference type="RefSeq" id="WP_129206463.1">
    <property type="nucleotide sequence ID" value="NZ_SDMK01000001.1"/>
</dbReference>
<dbReference type="InterPro" id="IPR019734">
    <property type="entry name" value="TPR_rpt"/>
</dbReference>
<reference evidence="3 4" key="1">
    <citation type="journal article" date="2016" name="Int. J. Syst. Evol. Microbiol.">
        <title>Acidipila dinghuensis sp. nov., an acidobacterium isolated from forest soil.</title>
        <authorList>
            <person name="Jiang Y.W."/>
            <person name="Wang J."/>
            <person name="Chen M.H."/>
            <person name="Lv Y.Y."/>
            <person name="Qiu L.H."/>
        </authorList>
    </citation>
    <scope>NUCLEOTIDE SEQUENCE [LARGE SCALE GENOMIC DNA]</scope>
    <source>
        <strain evidence="3 4">DHOF10</strain>
    </source>
</reference>
<dbReference type="GO" id="GO:0005737">
    <property type="term" value="C:cytoplasm"/>
    <property type="evidence" value="ECO:0007669"/>
    <property type="project" value="TreeGrafter"/>
</dbReference>
<dbReference type="InterPro" id="IPR011990">
    <property type="entry name" value="TPR-like_helical_dom_sf"/>
</dbReference>
<dbReference type="PROSITE" id="PS50005">
    <property type="entry name" value="TPR"/>
    <property type="match status" value="1"/>
</dbReference>
<feature type="repeat" description="TPR" evidence="1">
    <location>
        <begin position="536"/>
        <end position="569"/>
    </location>
</feature>
<dbReference type="AlphaFoldDB" id="A0A4Q1SHA7"/>
<dbReference type="GO" id="GO:0070006">
    <property type="term" value="F:metalloaminopeptidase activity"/>
    <property type="evidence" value="ECO:0007669"/>
    <property type="project" value="TreeGrafter"/>
</dbReference>
<dbReference type="Gene3D" id="1.25.40.10">
    <property type="entry name" value="Tetratricopeptide repeat domain"/>
    <property type="match status" value="1"/>
</dbReference>
<keyword evidence="4" id="KW-1185">Reference proteome</keyword>
<dbReference type="Gene3D" id="2.60.40.1730">
    <property type="entry name" value="tricorn interacting facor f3 domain"/>
    <property type="match status" value="1"/>
</dbReference>
<dbReference type="SMART" id="SM00028">
    <property type="entry name" value="TPR"/>
    <property type="match status" value="3"/>
</dbReference>
<dbReference type="GO" id="GO:0008270">
    <property type="term" value="F:zinc ion binding"/>
    <property type="evidence" value="ECO:0007669"/>
    <property type="project" value="InterPro"/>
</dbReference>
<dbReference type="GO" id="GO:0042277">
    <property type="term" value="F:peptide binding"/>
    <property type="evidence" value="ECO:0007669"/>
    <property type="project" value="TreeGrafter"/>
</dbReference>
<feature type="domain" description="Peptidase M1 membrane alanine aminopeptidase" evidence="2">
    <location>
        <begin position="304"/>
        <end position="443"/>
    </location>
</feature>
<sequence>MGSVGQTLVRRSMLVLVLVAVLFPGRPAQLFAAEKPTIDVTGYTIDAEIHPAEHTLTATAKVTFKALAPVDTVIFDLHGALRVEKVTDSTNIALSGERGAEASLRITPATPLEQGKSYTWTFTYGGSLENDAGGPVEGLKLAYIGDPITYLLYAGRWFPMTGYQTDRFTAAVHVKVPAGYTVVGSGRQGQGKPADGGETEYDFNWDKPGFPGTILAGKFEPAVSPAPNIHIYTTAAHKAAAEDYAQETLRVFAFFTSAFGLPESNQINVVELPNDTVPVFWAPEIATVAGNRIGGKGDYRLLANTIAHQWWGSEISPASMNDEWIVNGMARYGELMYLEDAAGRSALDTAILDVEAAALAYDTIPLTSAGRLNVFSPEFQSMTLDKGGMVYHMLRGMVGDDSFSKILRETLTEYKDKSIRTSDFEKIAEAQSQQQLTPFFAQWLDGTGAPNFTNKYAVYRLGNNRGFRTIGEIQQDLDLFNMPVTLEIETEGKTETKKINVVGTDSQYVVDTFGRPRKVRIDPDNWVLKTTPDMQVRVSILKGQQLIAQGDISGGLDEFHKALEANPQSSLASYRIAEVFFNQHNFQSAVNSYRDCLRGDGDPKWTEVWSHVQIGKIFDITGQRDRAITEYRQAIQTNDNTAGALNEARHYIQVAYKLPDTP</sequence>
<dbReference type="Gene3D" id="1.10.390.10">
    <property type="entry name" value="Neutral Protease Domain 2"/>
    <property type="match status" value="1"/>
</dbReference>
<dbReference type="InterPro" id="IPR050344">
    <property type="entry name" value="Peptidase_M1_aminopeptidases"/>
</dbReference>
<dbReference type="InterPro" id="IPR027268">
    <property type="entry name" value="Peptidase_M4/M1_CTD_sf"/>
</dbReference>
<evidence type="ECO:0000256" key="1">
    <source>
        <dbReference type="PROSITE-ProRule" id="PRU00339"/>
    </source>
</evidence>
<dbReference type="PANTHER" id="PTHR11533">
    <property type="entry name" value="PROTEASE M1 ZINC METALLOPROTEASE"/>
    <property type="match status" value="1"/>
</dbReference>
<dbReference type="SUPFAM" id="SSF55486">
    <property type="entry name" value="Metalloproteases ('zincins'), catalytic domain"/>
    <property type="match status" value="1"/>
</dbReference>
<proteinExistence type="predicted"/>
<dbReference type="InterPro" id="IPR042097">
    <property type="entry name" value="Aminopeptidase_N-like_N_sf"/>
</dbReference>
<dbReference type="Proteomes" id="UP000290253">
    <property type="component" value="Unassembled WGS sequence"/>
</dbReference>
<name>A0A4Q1SHA7_9BACT</name>
<dbReference type="GO" id="GO:0043171">
    <property type="term" value="P:peptide catabolic process"/>
    <property type="evidence" value="ECO:0007669"/>
    <property type="project" value="TreeGrafter"/>
</dbReference>
<evidence type="ECO:0000313" key="3">
    <source>
        <dbReference type="EMBL" id="RXS96713.1"/>
    </source>
</evidence>
<gene>
    <name evidence="3" type="ORF">ESZ00_01835</name>
</gene>
<dbReference type="Pfam" id="PF01433">
    <property type="entry name" value="Peptidase_M1"/>
    <property type="match status" value="1"/>
</dbReference>
<dbReference type="InterPro" id="IPR014782">
    <property type="entry name" value="Peptidase_M1_dom"/>
</dbReference>
<comment type="caution">
    <text evidence="3">The sequence shown here is derived from an EMBL/GenBank/DDBJ whole genome shotgun (WGS) entry which is preliminary data.</text>
</comment>
<accession>A0A4Q1SHA7</accession>
<evidence type="ECO:0000313" key="4">
    <source>
        <dbReference type="Proteomes" id="UP000290253"/>
    </source>
</evidence>
<dbReference type="EMBL" id="SDMK01000001">
    <property type="protein sequence ID" value="RXS96713.1"/>
    <property type="molecule type" value="Genomic_DNA"/>
</dbReference>
<dbReference type="SUPFAM" id="SSF63737">
    <property type="entry name" value="Leukotriene A4 hydrolase N-terminal domain"/>
    <property type="match status" value="1"/>
</dbReference>
<keyword evidence="1" id="KW-0802">TPR repeat</keyword>
<organism evidence="3 4">
    <name type="scientific">Silvibacterium dinghuense</name>
    <dbReference type="NCBI Taxonomy" id="1560006"/>
    <lineage>
        <taxon>Bacteria</taxon>
        <taxon>Pseudomonadati</taxon>
        <taxon>Acidobacteriota</taxon>
        <taxon>Terriglobia</taxon>
        <taxon>Terriglobales</taxon>
        <taxon>Acidobacteriaceae</taxon>
        <taxon>Silvibacterium</taxon>
    </lineage>
</organism>
<dbReference type="OrthoDB" id="9762302at2"/>
<dbReference type="SUPFAM" id="SSF48452">
    <property type="entry name" value="TPR-like"/>
    <property type="match status" value="1"/>
</dbReference>
<dbReference type="GO" id="GO:0016020">
    <property type="term" value="C:membrane"/>
    <property type="evidence" value="ECO:0007669"/>
    <property type="project" value="TreeGrafter"/>
</dbReference>
<protein>
    <submittedName>
        <fullName evidence="3">Peptidase M1</fullName>
    </submittedName>
</protein>
<dbReference type="PANTHER" id="PTHR11533:SF174">
    <property type="entry name" value="PUROMYCIN-SENSITIVE AMINOPEPTIDASE-RELATED"/>
    <property type="match status" value="1"/>
</dbReference>
<evidence type="ECO:0000259" key="2">
    <source>
        <dbReference type="Pfam" id="PF01433"/>
    </source>
</evidence>
<dbReference type="GO" id="GO:0005615">
    <property type="term" value="C:extracellular space"/>
    <property type="evidence" value="ECO:0007669"/>
    <property type="project" value="TreeGrafter"/>
</dbReference>